<proteinExistence type="predicted"/>
<dbReference type="EMBL" id="JAZAVJ010000138">
    <property type="protein sequence ID" value="KAK7413148.1"/>
    <property type="molecule type" value="Genomic_DNA"/>
</dbReference>
<protein>
    <submittedName>
        <fullName evidence="2">Chromosome loss-related protein</fullName>
    </submittedName>
</protein>
<dbReference type="Gene3D" id="3.10.20.720">
    <property type="match status" value="1"/>
</dbReference>
<evidence type="ECO:0000256" key="1">
    <source>
        <dbReference type="SAM" id="MobiDB-lite"/>
    </source>
</evidence>
<keyword evidence="3" id="KW-1185">Reference proteome</keyword>
<comment type="caution">
    <text evidence="2">The sequence shown here is derived from an EMBL/GenBank/DDBJ whole genome shotgun (WGS) entry which is preliminary data.</text>
</comment>
<organism evidence="2 3">
    <name type="scientific">Neonectria punicea</name>
    <dbReference type="NCBI Taxonomy" id="979145"/>
    <lineage>
        <taxon>Eukaryota</taxon>
        <taxon>Fungi</taxon>
        <taxon>Dikarya</taxon>
        <taxon>Ascomycota</taxon>
        <taxon>Pezizomycotina</taxon>
        <taxon>Sordariomycetes</taxon>
        <taxon>Hypocreomycetidae</taxon>
        <taxon>Hypocreales</taxon>
        <taxon>Nectriaceae</taxon>
        <taxon>Neonectria</taxon>
    </lineage>
</organism>
<name>A0ABR1GWU3_9HYPO</name>
<gene>
    <name evidence="2" type="primary">CHL4</name>
    <name evidence="2" type="ORF">QQX98_007974</name>
</gene>
<sequence length="518" mass="56834">MARISVPTTARLPSSLRVDSTNPAIQKSLNRLSRESLISLALDWLDDESLPNAIPYLERANDDDEDPDDIYSPCTSIDELHQLYLDMQQQKGSKRDVISRIIEGDWRHGLTLYQLAMADLAYFEQNPTSQKWSAYQILPLMQPSTGGDDNDEVLKVDRKSLTIPRFHPSTFLQNLQNQVLPDVKTHYQFHRPKDLPVLLLRIFVIDSPYASNLALSSRDGSGTAANFESSRTVYVAFPDGSPSLYVTKSQSTGSSSLGESKSLQSLIVDGVPKALSRPRERYTLKSSNLTSRNLEAILDKKGPGRTNSAGGGWSIYADEKKRQSPLDTVLPTPPLSRGSSDSGVGQKRGIDLTPVQRAAKRAKLMAKARFGDSGLVTDGKGVEKVEVVLTDFFPSTRALVAESGDEGDSAQDDAGNKSTKRRRSKIDAVIHETNDADDDDDNDGDDDAATENTEDAHRWAPTLKISFQGTHVWAGMRQLVEAGIIDGERMPGWMTGEDGVTTGVVRHGRIRGHKGSGI</sequence>
<feature type="region of interest" description="Disordered" evidence="1">
    <location>
        <begin position="400"/>
        <end position="457"/>
    </location>
</feature>
<dbReference type="Proteomes" id="UP001498476">
    <property type="component" value="Unassembled WGS sequence"/>
</dbReference>
<dbReference type="InterPro" id="IPR007902">
    <property type="entry name" value="Chl4/mis15/CENP-N"/>
</dbReference>
<accession>A0ABR1GWU3</accession>
<reference evidence="2 3" key="1">
    <citation type="journal article" date="2025" name="Microbiol. Resour. Announc.">
        <title>Draft genome sequences for Neonectria magnoliae and Neonectria punicea, canker pathogens of Liriodendron tulipifera and Acer saccharum in West Virginia.</title>
        <authorList>
            <person name="Petronek H.M."/>
            <person name="Kasson M.T."/>
            <person name="Metheny A.M."/>
            <person name="Stauder C.M."/>
            <person name="Lovett B."/>
            <person name="Lynch S.C."/>
            <person name="Garnas J.R."/>
            <person name="Kasson L.R."/>
            <person name="Stajich J.E."/>
        </authorList>
    </citation>
    <scope>NUCLEOTIDE SEQUENCE [LARGE SCALE GENOMIC DNA]</scope>
    <source>
        <strain evidence="2 3">NRRL 64653</strain>
    </source>
</reference>
<feature type="compositionally biased region" description="Acidic residues" evidence="1">
    <location>
        <begin position="435"/>
        <end position="453"/>
    </location>
</feature>
<evidence type="ECO:0000313" key="3">
    <source>
        <dbReference type="Proteomes" id="UP001498476"/>
    </source>
</evidence>
<dbReference type="Pfam" id="PF05238">
    <property type="entry name" value="CENP-N"/>
    <property type="match status" value="1"/>
</dbReference>
<feature type="region of interest" description="Disordered" evidence="1">
    <location>
        <begin position="322"/>
        <end position="351"/>
    </location>
</feature>
<feature type="compositionally biased region" description="Basic and acidic residues" evidence="1">
    <location>
        <begin position="425"/>
        <end position="434"/>
    </location>
</feature>
<evidence type="ECO:0000313" key="2">
    <source>
        <dbReference type="EMBL" id="KAK7413148.1"/>
    </source>
</evidence>